<keyword evidence="1" id="KW-0472">Membrane</keyword>
<reference evidence="2 3" key="1">
    <citation type="journal article" date="2020" name="Cell Host Microbe">
        <title>Functional and Genomic Variation between Human-Derived Isolates of Lachnospiraceae Reveals Inter- and Intra-Species Diversity.</title>
        <authorList>
            <person name="Sorbara M.T."/>
            <person name="Littmann E.R."/>
            <person name="Fontana E."/>
            <person name="Moody T.U."/>
            <person name="Kohout C.E."/>
            <person name="Gjonbalaj M."/>
            <person name="Eaton V."/>
            <person name="Seok R."/>
            <person name="Leiner I.M."/>
            <person name="Pamer E.G."/>
        </authorList>
    </citation>
    <scope>NUCLEOTIDE SEQUENCE [LARGE SCALE GENOMIC DNA]</scope>
    <source>
        <strain evidence="2 3">MSK.20.11</strain>
    </source>
</reference>
<dbReference type="Proteomes" id="UP000822152">
    <property type="component" value="Unassembled WGS sequence"/>
</dbReference>
<evidence type="ECO:0000256" key="1">
    <source>
        <dbReference type="SAM" id="Phobius"/>
    </source>
</evidence>
<evidence type="ECO:0000313" key="2">
    <source>
        <dbReference type="EMBL" id="NSF73122.1"/>
    </source>
</evidence>
<comment type="caution">
    <text evidence="2">The sequence shown here is derived from an EMBL/GenBank/DDBJ whole genome shotgun (WGS) entry which is preliminary data.</text>
</comment>
<organism evidence="2 3">
    <name type="scientific">Blautia wexlerae</name>
    <dbReference type="NCBI Taxonomy" id="418240"/>
    <lineage>
        <taxon>Bacteria</taxon>
        <taxon>Bacillati</taxon>
        <taxon>Bacillota</taxon>
        <taxon>Clostridia</taxon>
        <taxon>Lachnospirales</taxon>
        <taxon>Lachnospiraceae</taxon>
        <taxon>Blautia</taxon>
    </lineage>
</organism>
<protein>
    <submittedName>
        <fullName evidence="2">Uncharacterized protein</fullName>
    </submittedName>
</protein>
<dbReference type="EMBL" id="JAAIPF010000007">
    <property type="protein sequence ID" value="NSF73122.1"/>
    <property type="molecule type" value="Genomic_DNA"/>
</dbReference>
<accession>A0ABX2GMZ8</accession>
<keyword evidence="1" id="KW-1133">Transmembrane helix</keyword>
<evidence type="ECO:0000313" key="3">
    <source>
        <dbReference type="Proteomes" id="UP000822152"/>
    </source>
</evidence>
<dbReference type="RefSeq" id="WP_173742831.1">
    <property type="nucleotide sequence ID" value="NZ_JAAIPF010000007.1"/>
</dbReference>
<proteinExistence type="predicted"/>
<feature type="transmembrane region" description="Helical" evidence="1">
    <location>
        <begin position="12"/>
        <end position="35"/>
    </location>
</feature>
<name>A0ABX2GMZ8_9FIRM</name>
<sequence>MGKKNKQENEKEYGIVSWVGLVLSIISIVIAVWTISASNTNAKTDRRVDTYTEAMVSLDTLAFYEWSAENGYKEIVNNEIDDEWMRKQLLEAVKIKARLELFDEKKADKYWNIISQIFDEGHKFDTNEYEKLKKEIKGEI</sequence>
<gene>
    <name evidence="2" type="ORF">G4952_04645</name>
</gene>
<keyword evidence="3" id="KW-1185">Reference proteome</keyword>
<keyword evidence="1" id="KW-0812">Transmembrane</keyword>